<organism evidence="2 3">
    <name type="scientific">Extibacter muris</name>
    <dbReference type="NCBI Taxonomy" id="1796622"/>
    <lineage>
        <taxon>Bacteria</taxon>
        <taxon>Bacillati</taxon>
        <taxon>Bacillota</taxon>
        <taxon>Clostridia</taxon>
        <taxon>Lachnospirales</taxon>
        <taxon>Lachnospiraceae</taxon>
        <taxon>Extibacter</taxon>
    </lineage>
</organism>
<comment type="caution">
    <text evidence="2">The sequence shown here is derived from an EMBL/GenBank/DDBJ whole genome shotgun (WGS) entry which is preliminary data.</text>
</comment>
<dbReference type="EMBL" id="SMMX01000006">
    <property type="protein sequence ID" value="TDA21803.1"/>
    <property type="molecule type" value="Genomic_DNA"/>
</dbReference>
<keyword evidence="3" id="KW-1185">Reference proteome</keyword>
<dbReference type="Pfam" id="PF12645">
    <property type="entry name" value="HTH_16"/>
    <property type="match status" value="1"/>
</dbReference>
<reference evidence="2 3" key="1">
    <citation type="journal article" date="2016" name="Nat. Microbiol.">
        <title>The Mouse Intestinal Bacterial Collection (miBC) provides host-specific insight into cultured diversity and functional potential of the gut microbiota.</title>
        <authorList>
            <person name="Lagkouvardos I."/>
            <person name="Pukall R."/>
            <person name="Abt B."/>
            <person name="Foesel B.U."/>
            <person name="Meier-Kolthoff J.P."/>
            <person name="Kumar N."/>
            <person name="Bresciani A."/>
            <person name="Martinez I."/>
            <person name="Just S."/>
            <person name="Ziegler C."/>
            <person name="Brugiroux S."/>
            <person name="Garzetti D."/>
            <person name="Wenning M."/>
            <person name="Bui T.P."/>
            <person name="Wang J."/>
            <person name="Hugenholtz F."/>
            <person name="Plugge C.M."/>
            <person name="Peterson D.A."/>
            <person name="Hornef M.W."/>
            <person name="Baines J.F."/>
            <person name="Smidt H."/>
            <person name="Walter J."/>
            <person name="Kristiansen K."/>
            <person name="Nielsen H.B."/>
            <person name="Haller D."/>
            <person name="Overmann J."/>
            <person name="Stecher B."/>
            <person name="Clavel T."/>
        </authorList>
    </citation>
    <scope>NUCLEOTIDE SEQUENCE [LARGE SCALE GENOMIC DNA]</scope>
    <source>
        <strain evidence="2 3">DSM 28560</strain>
    </source>
</reference>
<evidence type="ECO:0000313" key="2">
    <source>
        <dbReference type="EMBL" id="TDA21803.1"/>
    </source>
</evidence>
<sequence length="78" mass="9164">MKKDYSYPSYDLICRATSGDEKAVREILDFYNAYISKVCLRPCYHENGTVHMQVDEELKGEIHAEMMKAILKFEIRVK</sequence>
<name>A0A4R4FG72_9FIRM</name>
<evidence type="ECO:0000313" key="3">
    <source>
        <dbReference type="Proteomes" id="UP000295710"/>
    </source>
</evidence>
<dbReference type="AlphaFoldDB" id="A0A4R4FG72"/>
<dbReference type="InterPro" id="IPR024760">
    <property type="entry name" value="HTH_dom_conjug_TS-like"/>
</dbReference>
<evidence type="ECO:0000259" key="1">
    <source>
        <dbReference type="Pfam" id="PF12645"/>
    </source>
</evidence>
<accession>A0A4R4FG72</accession>
<dbReference type="RefSeq" id="WP_132277136.1">
    <property type="nucleotide sequence ID" value="NZ_JAOBST010000007.1"/>
</dbReference>
<protein>
    <submittedName>
        <fullName evidence="2">Helix-turn-helix domain-containing protein</fullName>
    </submittedName>
</protein>
<feature type="domain" description="Helix-turn-helix conjugative transposon-like" evidence="1">
    <location>
        <begin position="10"/>
        <end position="74"/>
    </location>
</feature>
<dbReference type="Proteomes" id="UP000295710">
    <property type="component" value="Unassembled WGS sequence"/>
</dbReference>
<proteinExistence type="predicted"/>
<gene>
    <name evidence="2" type="ORF">E1963_08530</name>
</gene>